<dbReference type="Proteomes" id="UP001515480">
    <property type="component" value="Unassembled WGS sequence"/>
</dbReference>
<evidence type="ECO:0000256" key="1">
    <source>
        <dbReference type="ARBA" id="ARBA00004141"/>
    </source>
</evidence>
<sequence length="291" mass="31433">MLSLRLCSHLPAARPMAPVPFSPSFRVWMSTRTSFSSSRSKTSHRSGGPRRPVDKFFRISSHASLGARMALEQARLNAAEHAAALRTNLEQAATTAAKQAELAAKKGHLTARIAISQGKQRSSFFEWYCSKLESHPLATKSITTAGVGAMGDILAQATLSSGPYSPRRTASMATTGLFLSGPSMHAWYGLLNSRFGGRTVGRIAQRIALDQGLFTPFFTPVSLVVIMGLQGQSDVFTRVGNILWPTVSASWMCWVPAQTINFAVVPASFQVLFVNAISLFWSMYVASATSG</sequence>
<organism evidence="7 8">
    <name type="scientific">Prymnesium parvum</name>
    <name type="common">Toxic golden alga</name>
    <dbReference type="NCBI Taxonomy" id="97485"/>
    <lineage>
        <taxon>Eukaryota</taxon>
        <taxon>Haptista</taxon>
        <taxon>Haptophyta</taxon>
        <taxon>Prymnesiophyceae</taxon>
        <taxon>Prymnesiales</taxon>
        <taxon>Prymnesiaceae</taxon>
        <taxon>Prymnesium</taxon>
    </lineage>
</organism>
<evidence type="ECO:0008006" key="9">
    <source>
        <dbReference type="Google" id="ProtNLM"/>
    </source>
</evidence>
<evidence type="ECO:0000256" key="2">
    <source>
        <dbReference type="ARBA" id="ARBA00006824"/>
    </source>
</evidence>
<evidence type="ECO:0000313" key="8">
    <source>
        <dbReference type="Proteomes" id="UP001515480"/>
    </source>
</evidence>
<evidence type="ECO:0000313" key="7">
    <source>
        <dbReference type="EMBL" id="KAL1499040.1"/>
    </source>
</evidence>
<dbReference type="PANTHER" id="PTHR11266">
    <property type="entry name" value="PEROXISOMAL MEMBRANE PROTEIN 2, PXMP2 MPV17"/>
    <property type="match status" value="1"/>
</dbReference>
<evidence type="ECO:0000256" key="6">
    <source>
        <dbReference type="RuleBase" id="RU363053"/>
    </source>
</evidence>
<protein>
    <recommendedName>
        <fullName evidence="9">Protein Mpv17</fullName>
    </recommendedName>
</protein>
<evidence type="ECO:0000256" key="3">
    <source>
        <dbReference type="ARBA" id="ARBA00022692"/>
    </source>
</evidence>
<reference evidence="7 8" key="1">
    <citation type="journal article" date="2024" name="Science">
        <title>Giant polyketide synthase enzymes in the biosynthesis of giant marine polyether toxins.</title>
        <authorList>
            <person name="Fallon T.R."/>
            <person name="Shende V.V."/>
            <person name="Wierzbicki I.H."/>
            <person name="Pendleton A.L."/>
            <person name="Watervoot N.F."/>
            <person name="Auber R.P."/>
            <person name="Gonzalez D.J."/>
            <person name="Wisecaver J.H."/>
            <person name="Moore B.S."/>
        </authorList>
    </citation>
    <scope>NUCLEOTIDE SEQUENCE [LARGE SCALE GENOMIC DNA]</scope>
    <source>
        <strain evidence="7 8">12B1</strain>
    </source>
</reference>
<evidence type="ECO:0000256" key="5">
    <source>
        <dbReference type="ARBA" id="ARBA00023136"/>
    </source>
</evidence>
<dbReference type="AlphaFoldDB" id="A0AB34II56"/>
<dbReference type="GO" id="GO:0005737">
    <property type="term" value="C:cytoplasm"/>
    <property type="evidence" value="ECO:0007669"/>
    <property type="project" value="TreeGrafter"/>
</dbReference>
<comment type="similarity">
    <text evidence="2 6">Belongs to the peroxisomal membrane protein PXMP2/4 family.</text>
</comment>
<dbReference type="EMBL" id="JBGBPQ010000026">
    <property type="protein sequence ID" value="KAL1499040.1"/>
    <property type="molecule type" value="Genomic_DNA"/>
</dbReference>
<proteinExistence type="inferred from homology"/>
<keyword evidence="5" id="KW-0472">Membrane</keyword>
<dbReference type="GO" id="GO:0016020">
    <property type="term" value="C:membrane"/>
    <property type="evidence" value="ECO:0007669"/>
    <property type="project" value="UniProtKB-SubCell"/>
</dbReference>
<name>A0AB34II56_PRYPA</name>
<comment type="subcellular location">
    <subcellularLocation>
        <location evidence="1">Membrane</location>
        <topology evidence="1">Multi-pass membrane protein</topology>
    </subcellularLocation>
</comment>
<dbReference type="InterPro" id="IPR007248">
    <property type="entry name" value="Mpv17_PMP22"/>
</dbReference>
<keyword evidence="8" id="KW-1185">Reference proteome</keyword>
<comment type="caution">
    <text evidence="7">The sequence shown here is derived from an EMBL/GenBank/DDBJ whole genome shotgun (WGS) entry which is preliminary data.</text>
</comment>
<keyword evidence="3" id="KW-0812">Transmembrane</keyword>
<accession>A0AB34II56</accession>
<evidence type="ECO:0000256" key="4">
    <source>
        <dbReference type="ARBA" id="ARBA00022989"/>
    </source>
</evidence>
<keyword evidence="4" id="KW-1133">Transmembrane helix</keyword>
<dbReference type="Pfam" id="PF04117">
    <property type="entry name" value="Mpv17_PMP22"/>
    <property type="match status" value="1"/>
</dbReference>
<dbReference type="PANTHER" id="PTHR11266:SF80">
    <property type="entry name" value="PEROXISOMAL MEMBRANE PROTEIN 2"/>
    <property type="match status" value="1"/>
</dbReference>
<gene>
    <name evidence="7" type="ORF">AB1Y20_013556</name>
</gene>